<dbReference type="AlphaFoldDB" id="Z9JW63"/>
<accession>Z9JW63</accession>
<feature type="transmembrane region" description="Helical" evidence="1">
    <location>
        <begin position="136"/>
        <end position="157"/>
    </location>
</feature>
<protein>
    <submittedName>
        <fullName evidence="2">Uncharacterized protein</fullName>
    </submittedName>
</protein>
<name>Z9JW63_9MICO</name>
<dbReference type="STRING" id="396014.BF93_10830"/>
<dbReference type="PATRIC" id="fig|396014.3.peg.677"/>
<feature type="transmembrane region" description="Helical" evidence="1">
    <location>
        <begin position="70"/>
        <end position="96"/>
    </location>
</feature>
<evidence type="ECO:0000256" key="1">
    <source>
        <dbReference type="SAM" id="Phobius"/>
    </source>
</evidence>
<proteinExistence type="predicted"/>
<keyword evidence="1" id="KW-0812">Transmembrane</keyword>
<feature type="transmembrane region" description="Helical" evidence="1">
    <location>
        <begin position="163"/>
        <end position="182"/>
    </location>
</feature>
<feature type="transmembrane region" description="Helical" evidence="1">
    <location>
        <begin position="239"/>
        <end position="258"/>
    </location>
</feature>
<dbReference type="EMBL" id="JDYK01000003">
    <property type="protein sequence ID" value="EWS82444.1"/>
    <property type="molecule type" value="Genomic_DNA"/>
</dbReference>
<reference evidence="2 3" key="1">
    <citation type="submission" date="2014-02" db="EMBL/GenBank/DDBJ databases">
        <title>Genome sequence of Brachybacterium phenoliresistens strain W13A50.</title>
        <authorList>
            <person name="Wang X."/>
        </authorList>
    </citation>
    <scope>NUCLEOTIDE SEQUENCE [LARGE SCALE GENOMIC DNA]</scope>
    <source>
        <strain evidence="2 3">W13A50</strain>
    </source>
</reference>
<evidence type="ECO:0000313" key="2">
    <source>
        <dbReference type="EMBL" id="EWS82444.1"/>
    </source>
</evidence>
<keyword evidence="3" id="KW-1185">Reference proteome</keyword>
<dbReference type="HOGENOM" id="CLU_838559_0_0_11"/>
<comment type="caution">
    <text evidence="2">The sequence shown here is derived from an EMBL/GenBank/DDBJ whole genome shotgun (WGS) entry which is preliminary data.</text>
</comment>
<dbReference type="Proteomes" id="UP000023067">
    <property type="component" value="Unassembled WGS sequence"/>
</dbReference>
<feature type="transmembrane region" description="Helical" evidence="1">
    <location>
        <begin position="270"/>
        <end position="294"/>
    </location>
</feature>
<gene>
    <name evidence="2" type="ORF">BF93_10830</name>
</gene>
<sequence length="331" mass="34544">MHDEHGTSPVVQPLPMPTWLAVLRGALSASASAIPTVGISFAVLVVLLGVDVVQGWFGGPPWFESDAGDAAAWRLLTSSGIVSATALSAVALYWIVLGAAQTHVAWTSAARVRPSAADTAKLEISGAHRLSGMCTLLLVVAVFLGAVSVISAAVIYGFSPTSLLGLIGMAPAAALWCVRAVLRRFAIVAAHHRLEQMEQLWPAVASKPALLVDIPLAQLPAAHRIGLDGSHPALSASRCVAVLGAMSAALGIASTAPLHDVPFPMPLAGILGWAGAAVLLPLAVCIGAAGHLAVRERRAQFYRDHPRWDPWWDVTIPVESLDEIRGWLVGG</sequence>
<keyword evidence="1" id="KW-1133">Transmembrane helix</keyword>
<feature type="transmembrane region" description="Helical" evidence="1">
    <location>
        <begin position="26"/>
        <end position="50"/>
    </location>
</feature>
<keyword evidence="1" id="KW-0472">Membrane</keyword>
<evidence type="ECO:0000313" key="3">
    <source>
        <dbReference type="Proteomes" id="UP000023067"/>
    </source>
</evidence>
<organism evidence="2 3">
    <name type="scientific">Brachybacterium phenoliresistens</name>
    <dbReference type="NCBI Taxonomy" id="396014"/>
    <lineage>
        <taxon>Bacteria</taxon>
        <taxon>Bacillati</taxon>
        <taxon>Actinomycetota</taxon>
        <taxon>Actinomycetes</taxon>
        <taxon>Micrococcales</taxon>
        <taxon>Dermabacteraceae</taxon>
        <taxon>Brachybacterium</taxon>
    </lineage>
</organism>